<evidence type="ECO:0000313" key="3">
    <source>
        <dbReference type="Proteomes" id="UP000236291"/>
    </source>
</evidence>
<evidence type="ECO:0000259" key="1">
    <source>
        <dbReference type="Pfam" id="PF13961"/>
    </source>
</evidence>
<sequence>GVVSDGVVHQVLSKDNYERWKIVIQNYLEGQGLWYLVDSTNQASKRVLETVKESSRNHFTDSKSISDLEEG</sequence>
<comment type="caution">
    <text evidence="2">The sequence shown here is derived from an EMBL/GenBank/DDBJ whole genome shotgun (WGS) entry which is preliminary data.</text>
</comment>
<evidence type="ECO:0000313" key="2">
    <source>
        <dbReference type="EMBL" id="PNX90607.1"/>
    </source>
</evidence>
<dbReference type="AlphaFoldDB" id="A0A2K3MII9"/>
<dbReference type="Proteomes" id="UP000236291">
    <property type="component" value="Unassembled WGS sequence"/>
</dbReference>
<protein>
    <recommendedName>
        <fullName evidence="1">DUF4219 domain-containing protein</fullName>
    </recommendedName>
</protein>
<dbReference type="Pfam" id="PF13961">
    <property type="entry name" value="DUF4219"/>
    <property type="match status" value="1"/>
</dbReference>
<gene>
    <name evidence="2" type="ORF">L195_g046732</name>
</gene>
<dbReference type="EMBL" id="ASHM01063375">
    <property type="protein sequence ID" value="PNX90607.1"/>
    <property type="molecule type" value="Genomic_DNA"/>
</dbReference>
<accession>A0A2K3MII9</accession>
<feature type="non-terminal residue" evidence="2">
    <location>
        <position position="1"/>
    </location>
</feature>
<reference evidence="2 3" key="2">
    <citation type="journal article" date="2017" name="Front. Plant Sci.">
        <title>Gene Classification and Mining of Molecular Markers Useful in Red Clover (Trifolium pratense) Breeding.</title>
        <authorList>
            <person name="Istvanek J."/>
            <person name="Dluhosova J."/>
            <person name="Dluhos P."/>
            <person name="Patkova L."/>
            <person name="Nedelnik J."/>
            <person name="Repkova J."/>
        </authorList>
    </citation>
    <scope>NUCLEOTIDE SEQUENCE [LARGE SCALE GENOMIC DNA]</scope>
    <source>
        <strain evidence="3">cv. Tatra</strain>
        <tissue evidence="2">Young leaves</tissue>
    </source>
</reference>
<proteinExistence type="predicted"/>
<organism evidence="2 3">
    <name type="scientific">Trifolium pratense</name>
    <name type="common">Red clover</name>
    <dbReference type="NCBI Taxonomy" id="57577"/>
    <lineage>
        <taxon>Eukaryota</taxon>
        <taxon>Viridiplantae</taxon>
        <taxon>Streptophyta</taxon>
        <taxon>Embryophyta</taxon>
        <taxon>Tracheophyta</taxon>
        <taxon>Spermatophyta</taxon>
        <taxon>Magnoliopsida</taxon>
        <taxon>eudicotyledons</taxon>
        <taxon>Gunneridae</taxon>
        <taxon>Pentapetalae</taxon>
        <taxon>rosids</taxon>
        <taxon>fabids</taxon>
        <taxon>Fabales</taxon>
        <taxon>Fabaceae</taxon>
        <taxon>Papilionoideae</taxon>
        <taxon>50 kb inversion clade</taxon>
        <taxon>NPAAA clade</taxon>
        <taxon>Hologalegina</taxon>
        <taxon>IRL clade</taxon>
        <taxon>Trifolieae</taxon>
        <taxon>Trifolium</taxon>
    </lineage>
</organism>
<name>A0A2K3MII9_TRIPR</name>
<reference evidence="2 3" key="1">
    <citation type="journal article" date="2014" name="Am. J. Bot.">
        <title>Genome assembly and annotation for red clover (Trifolium pratense; Fabaceae).</title>
        <authorList>
            <person name="Istvanek J."/>
            <person name="Jaros M."/>
            <person name="Krenek A."/>
            <person name="Repkova J."/>
        </authorList>
    </citation>
    <scope>NUCLEOTIDE SEQUENCE [LARGE SCALE GENOMIC DNA]</scope>
    <source>
        <strain evidence="3">cv. Tatra</strain>
        <tissue evidence="2">Young leaves</tissue>
    </source>
</reference>
<feature type="domain" description="DUF4219" evidence="1">
    <location>
        <begin position="12"/>
        <end position="34"/>
    </location>
</feature>
<dbReference type="InterPro" id="IPR025314">
    <property type="entry name" value="DUF4219"/>
</dbReference>